<evidence type="ECO:0000313" key="7">
    <source>
        <dbReference type="EMBL" id="CAB4846564.1"/>
    </source>
</evidence>
<keyword evidence="5" id="KW-0560">Oxidoreductase</keyword>
<dbReference type="Gene3D" id="3.30.465.10">
    <property type="match status" value="1"/>
</dbReference>
<dbReference type="InterPro" id="IPR016164">
    <property type="entry name" value="FAD-linked_Oxase-like_C"/>
</dbReference>
<dbReference type="SUPFAM" id="SSF55103">
    <property type="entry name" value="FAD-linked oxidases, C-terminal domain"/>
    <property type="match status" value="1"/>
</dbReference>
<dbReference type="InterPro" id="IPR016167">
    <property type="entry name" value="FAD-bd_PCMH_sub1"/>
</dbReference>
<keyword evidence="3" id="KW-0285">Flavoprotein</keyword>
<dbReference type="GO" id="GO:0071949">
    <property type="term" value="F:FAD binding"/>
    <property type="evidence" value="ECO:0007669"/>
    <property type="project" value="InterPro"/>
</dbReference>
<name>A0A6J7K0Y8_9ZZZZ</name>
<dbReference type="SUPFAM" id="SSF56176">
    <property type="entry name" value="FAD-binding/transporter-associated domain-like"/>
    <property type="match status" value="1"/>
</dbReference>
<proteinExistence type="inferred from homology"/>
<dbReference type="EMBL" id="CAFBIZ010000017">
    <property type="protein sequence ID" value="CAB4846564.1"/>
    <property type="molecule type" value="Genomic_DNA"/>
</dbReference>
<dbReference type="PANTHER" id="PTHR43716:SF1">
    <property type="entry name" value="D-2-HYDROXYGLUTARATE DEHYDROGENASE, MITOCHONDRIAL"/>
    <property type="match status" value="1"/>
</dbReference>
<dbReference type="GO" id="GO:0016491">
    <property type="term" value="F:oxidoreductase activity"/>
    <property type="evidence" value="ECO:0007669"/>
    <property type="project" value="UniProtKB-KW"/>
</dbReference>
<dbReference type="InterPro" id="IPR016171">
    <property type="entry name" value="Vanillyl_alc_oxidase_C-sub2"/>
</dbReference>
<dbReference type="Gene3D" id="3.30.43.10">
    <property type="entry name" value="Uridine Diphospho-n-acetylenolpyruvylglucosamine Reductase, domain 2"/>
    <property type="match status" value="1"/>
</dbReference>
<gene>
    <name evidence="7" type="ORF">UFOPK3268_00248</name>
    <name evidence="8" type="ORF">UFOPK3752_01482</name>
</gene>
<reference evidence="8" key="1">
    <citation type="submission" date="2020-05" db="EMBL/GenBank/DDBJ databases">
        <authorList>
            <person name="Chiriac C."/>
            <person name="Salcher M."/>
            <person name="Ghai R."/>
            <person name="Kavagutti S V."/>
        </authorList>
    </citation>
    <scope>NUCLEOTIDE SEQUENCE</scope>
</reference>
<evidence type="ECO:0000256" key="3">
    <source>
        <dbReference type="ARBA" id="ARBA00022630"/>
    </source>
</evidence>
<dbReference type="PROSITE" id="PS51387">
    <property type="entry name" value="FAD_PCMH"/>
    <property type="match status" value="1"/>
</dbReference>
<dbReference type="InterPro" id="IPR051264">
    <property type="entry name" value="FAD-oxidored/transferase_4"/>
</dbReference>
<dbReference type="FunFam" id="1.10.45.10:FF:000001">
    <property type="entry name" value="D-lactate dehydrogenase mitochondrial"/>
    <property type="match status" value="1"/>
</dbReference>
<dbReference type="InterPro" id="IPR036318">
    <property type="entry name" value="FAD-bd_PCMH-like_sf"/>
</dbReference>
<organism evidence="8">
    <name type="scientific">freshwater metagenome</name>
    <dbReference type="NCBI Taxonomy" id="449393"/>
    <lineage>
        <taxon>unclassified sequences</taxon>
        <taxon>metagenomes</taxon>
        <taxon>ecological metagenomes</taxon>
    </lineage>
</organism>
<comment type="cofactor">
    <cofactor evidence="1">
        <name>FAD</name>
        <dbReference type="ChEBI" id="CHEBI:57692"/>
    </cofactor>
</comment>
<evidence type="ECO:0000256" key="4">
    <source>
        <dbReference type="ARBA" id="ARBA00022827"/>
    </source>
</evidence>
<accession>A0A6J7K0Y8</accession>
<dbReference type="InterPro" id="IPR004113">
    <property type="entry name" value="FAD-bd_oxidored_4_C"/>
</dbReference>
<dbReference type="InterPro" id="IPR006094">
    <property type="entry name" value="Oxid_FAD_bind_N"/>
</dbReference>
<dbReference type="Gene3D" id="3.30.70.2740">
    <property type="match status" value="1"/>
</dbReference>
<dbReference type="Gene3D" id="3.30.70.2190">
    <property type="match status" value="1"/>
</dbReference>
<evidence type="ECO:0000313" key="8">
    <source>
        <dbReference type="EMBL" id="CAB4948052.1"/>
    </source>
</evidence>
<dbReference type="Gene3D" id="1.10.45.10">
    <property type="entry name" value="Vanillyl-alcohol Oxidase, Chain A, domain 4"/>
    <property type="match status" value="1"/>
</dbReference>
<dbReference type="InterPro" id="IPR016166">
    <property type="entry name" value="FAD-bd_PCMH"/>
</dbReference>
<protein>
    <submittedName>
        <fullName evidence="8">Unannotated protein</fullName>
    </submittedName>
</protein>
<evidence type="ECO:0000256" key="2">
    <source>
        <dbReference type="ARBA" id="ARBA00008000"/>
    </source>
</evidence>
<evidence type="ECO:0000256" key="1">
    <source>
        <dbReference type="ARBA" id="ARBA00001974"/>
    </source>
</evidence>
<evidence type="ECO:0000259" key="6">
    <source>
        <dbReference type="PROSITE" id="PS51387"/>
    </source>
</evidence>
<dbReference type="GO" id="GO:0022904">
    <property type="term" value="P:respiratory electron transport chain"/>
    <property type="evidence" value="ECO:0007669"/>
    <property type="project" value="TreeGrafter"/>
</dbReference>
<feature type="domain" description="FAD-binding PCMH-type" evidence="6">
    <location>
        <begin position="48"/>
        <end position="230"/>
    </location>
</feature>
<comment type="similarity">
    <text evidence="2">Belongs to the FAD-binding oxidoreductase/transferase type 4 family.</text>
</comment>
<dbReference type="Pfam" id="PF02913">
    <property type="entry name" value="FAD-oxidase_C"/>
    <property type="match status" value="1"/>
</dbReference>
<dbReference type="Pfam" id="PF01565">
    <property type="entry name" value="FAD_binding_4"/>
    <property type="match status" value="1"/>
</dbReference>
<dbReference type="InterPro" id="IPR016169">
    <property type="entry name" value="FAD-bd_PCMH_sub2"/>
</dbReference>
<keyword evidence="4" id="KW-0274">FAD</keyword>
<sequence length="462" mass="47965">MIGQDVEVPDASATSRLLTDLASLVGEAHVLTDPDVTASYGIDWSRRFSGPVLAVVRPADTAQVAAVVAAVVAAGVPVLPQGGNTGLVGGSVPSPEGPAVVVISTRRLTHLDPVDDLAGQVTVGAGVVLADLQRHVSAAGWEYGVDLAARDSATVGGTIATNAGGIRVCCHGMTRRQVVGIEAVLPDSSVISHLAGLPKDNTGYDLTGLMVGSEGTLGIVTGARLRLVRPAIASAVALIGVRDAADALALVRSIVPRGVRLLAGEILDAATLRLVCDVTGFPWPLADHADHVLLVETESPAPGEIALDIPLDRDAVVAVDAADRARFWAYRDRVSECLSTLGVPHRFDISVPLERIDEFVAEMRNRLVSIAEVHTVLVFGHLVDGNLHIEVLGPDADDERADALVLRCVADHGGSISAEHGVGRAKAAYLGLSRSEAEIAAMRAVKAAFDPHALFNPGVLLP</sequence>
<dbReference type="PANTHER" id="PTHR43716">
    <property type="entry name" value="D-2-HYDROXYGLUTARATE DEHYDROGENASE, MITOCHONDRIAL"/>
    <property type="match status" value="1"/>
</dbReference>
<dbReference type="EMBL" id="CAFBND010000063">
    <property type="protein sequence ID" value="CAB4948052.1"/>
    <property type="molecule type" value="Genomic_DNA"/>
</dbReference>
<evidence type="ECO:0000256" key="5">
    <source>
        <dbReference type="ARBA" id="ARBA00023002"/>
    </source>
</evidence>
<dbReference type="AlphaFoldDB" id="A0A6J7K0Y8"/>